<name>A0AAE8ML73_9HYPO</name>
<proteinExistence type="predicted"/>
<evidence type="ECO:0000313" key="1">
    <source>
        <dbReference type="EMBL" id="SPJ87160.1"/>
    </source>
</evidence>
<dbReference type="SUPFAM" id="SSF50129">
    <property type="entry name" value="GroES-like"/>
    <property type="match status" value="1"/>
</dbReference>
<dbReference type="InterPro" id="IPR036291">
    <property type="entry name" value="NAD(P)-bd_dom_sf"/>
</dbReference>
<dbReference type="EMBL" id="ONZP01000563">
    <property type="protein sequence ID" value="SPJ87160.1"/>
    <property type="molecule type" value="Genomic_DNA"/>
</dbReference>
<reference evidence="1" key="1">
    <citation type="submission" date="2018-03" db="EMBL/GenBank/DDBJ databases">
        <authorList>
            <person name="Guldener U."/>
        </authorList>
    </citation>
    <scope>NUCLEOTIDE SEQUENCE</scope>
</reference>
<accession>A0AAE8ML73</accession>
<dbReference type="AlphaFoldDB" id="A0AAE8ML73"/>
<dbReference type="PANTHER" id="PTHR43205">
    <property type="entry name" value="PROSTAGLANDIN REDUCTASE"/>
    <property type="match status" value="1"/>
</dbReference>
<dbReference type="InterPro" id="IPR011032">
    <property type="entry name" value="GroES-like_sf"/>
</dbReference>
<dbReference type="GO" id="GO:0016628">
    <property type="term" value="F:oxidoreductase activity, acting on the CH-CH group of donors, NAD or NADP as acceptor"/>
    <property type="evidence" value="ECO:0007669"/>
    <property type="project" value="InterPro"/>
</dbReference>
<sequence length="156" mass="17279">MAMIPTGLPVAGKHLIIEDHPVDINKAPQGGIVLEVLYTSFDPYLRDKVIKSNTSNFAEGDLIISHLAITKYIRIKKDIIPKRLNYKKESPKDAIPRLTPNGINIYFKNIGGEHLEVALANMNVNGRIPVCGMISEYNTPANQYKGVQGLINLISK</sequence>
<organism evidence="1 2">
    <name type="scientific">Fusarium torulosum</name>
    <dbReference type="NCBI Taxonomy" id="33205"/>
    <lineage>
        <taxon>Eukaryota</taxon>
        <taxon>Fungi</taxon>
        <taxon>Dikarya</taxon>
        <taxon>Ascomycota</taxon>
        <taxon>Pezizomycotina</taxon>
        <taxon>Sordariomycetes</taxon>
        <taxon>Hypocreomycetidae</taxon>
        <taxon>Hypocreales</taxon>
        <taxon>Nectriaceae</taxon>
        <taxon>Fusarium</taxon>
    </lineage>
</organism>
<keyword evidence="2" id="KW-1185">Reference proteome</keyword>
<gene>
    <name evidence="1" type="ORF">FTOL_12185</name>
</gene>
<comment type="caution">
    <text evidence="1">The sequence shown here is derived from an EMBL/GenBank/DDBJ whole genome shotgun (WGS) entry which is preliminary data.</text>
</comment>
<dbReference type="Gene3D" id="3.40.50.720">
    <property type="entry name" value="NAD(P)-binding Rossmann-like Domain"/>
    <property type="match status" value="1"/>
</dbReference>
<protein>
    <submittedName>
        <fullName evidence="1">Related to endo-polygalacturonase 6</fullName>
    </submittedName>
</protein>
<dbReference type="PANTHER" id="PTHR43205:SF7">
    <property type="entry name" value="PROSTAGLANDIN REDUCTASE 1"/>
    <property type="match status" value="1"/>
</dbReference>
<dbReference type="SUPFAM" id="SSF51735">
    <property type="entry name" value="NAD(P)-binding Rossmann-fold domains"/>
    <property type="match status" value="1"/>
</dbReference>
<dbReference type="Proteomes" id="UP001187734">
    <property type="component" value="Unassembled WGS sequence"/>
</dbReference>
<dbReference type="InterPro" id="IPR045010">
    <property type="entry name" value="MDR_fam"/>
</dbReference>
<evidence type="ECO:0000313" key="2">
    <source>
        <dbReference type="Proteomes" id="UP001187734"/>
    </source>
</evidence>